<reference evidence="1 2" key="1">
    <citation type="journal article" date="2014" name="Genome Biol. Evol.">
        <title>The genome of the myxosporean Thelohanellus kitauei shows adaptations to nutrient acquisition within its fish host.</title>
        <authorList>
            <person name="Yang Y."/>
            <person name="Xiong J."/>
            <person name="Zhou Z."/>
            <person name="Huo F."/>
            <person name="Miao W."/>
            <person name="Ran C."/>
            <person name="Liu Y."/>
            <person name="Zhang J."/>
            <person name="Feng J."/>
            <person name="Wang M."/>
            <person name="Wang M."/>
            <person name="Wang L."/>
            <person name="Yao B."/>
        </authorList>
    </citation>
    <scope>NUCLEOTIDE SEQUENCE [LARGE SCALE GENOMIC DNA]</scope>
    <source>
        <strain evidence="1">Wuqing</strain>
    </source>
</reference>
<name>A0A0C2N3T0_THEKT</name>
<gene>
    <name evidence="1" type="ORF">RF11_05662</name>
</gene>
<proteinExistence type="predicted"/>
<protein>
    <submittedName>
        <fullName evidence="1">Uncharacterized protein</fullName>
    </submittedName>
</protein>
<organism evidence="1 2">
    <name type="scientific">Thelohanellus kitauei</name>
    <name type="common">Myxosporean</name>
    <dbReference type="NCBI Taxonomy" id="669202"/>
    <lineage>
        <taxon>Eukaryota</taxon>
        <taxon>Metazoa</taxon>
        <taxon>Cnidaria</taxon>
        <taxon>Myxozoa</taxon>
        <taxon>Myxosporea</taxon>
        <taxon>Bivalvulida</taxon>
        <taxon>Platysporina</taxon>
        <taxon>Myxobolidae</taxon>
        <taxon>Thelohanellus</taxon>
    </lineage>
</organism>
<dbReference type="EMBL" id="JWZT01000460">
    <property type="protein sequence ID" value="KII74316.1"/>
    <property type="molecule type" value="Genomic_DNA"/>
</dbReference>
<comment type="caution">
    <text evidence="1">The sequence shown here is derived from an EMBL/GenBank/DDBJ whole genome shotgun (WGS) entry which is preliminary data.</text>
</comment>
<evidence type="ECO:0000313" key="2">
    <source>
        <dbReference type="Proteomes" id="UP000031668"/>
    </source>
</evidence>
<accession>A0A0C2N3T0</accession>
<dbReference type="Proteomes" id="UP000031668">
    <property type="component" value="Unassembled WGS sequence"/>
</dbReference>
<sequence>MNRCMIYATLQSCTPKKNSCYNGYHETPCLISEREYITRKYMKHTDNHSVTPQASGTAEDDITTFNRFLTPKIHKHLETIDKLLRKCYRTNLSWKINKQSHRKTNPILLKTIKNEQIGDS</sequence>
<dbReference type="AlphaFoldDB" id="A0A0C2N3T0"/>
<keyword evidence="2" id="KW-1185">Reference proteome</keyword>
<evidence type="ECO:0000313" key="1">
    <source>
        <dbReference type="EMBL" id="KII74316.1"/>
    </source>
</evidence>